<organism evidence="1 2">
    <name type="scientific">Exophiala aquamarina CBS 119918</name>
    <dbReference type="NCBI Taxonomy" id="1182545"/>
    <lineage>
        <taxon>Eukaryota</taxon>
        <taxon>Fungi</taxon>
        <taxon>Dikarya</taxon>
        <taxon>Ascomycota</taxon>
        <taxon>Pezizomycotina</taxon>
        <taxon>Eurotiomycetes</taxon>
        <taxon>Chaetothyriomycetidae</taxon>
        <taxon>Chaetothyriales</taxon>
        <taxon>Herpotrichiellaceae</taxon>
        <taxon>Exophiala</taxon>
    </lineage>
</organism>
<evidence type="ECO:0000313" key="2">
    <source>
        <dbReference type="Proteomes" id="UP000027920"/>
    </source>
</evidence>
<dbReference type="GeneID" id="25286381"/>
<dbReference type="VEuPathDB" id="FungiDB:A1O9_11483"/>
<dbReference type="EMBL" id="AMGV01000017">
    <property type="protein sequence ID" value="KEF52640.1"/>
    <property type="molecule type" value="Genomic_DNA"/>
</dbReference>
<dbReference type="Proteomes" id="UP000027920">
    <property type="component" value="Unassembled WGS sequence"/>
</dbReference>
<gene>
    <name evidence="1" type="ORF">A1O9_11483</name>
</gene>
<accession>A0A072PAM5</accession>
<proteinExistence type="predicted"/>
<comment type="caution">
    <text evidence="1">The sequence shown here is derived from an EMBL/GenBank/DDBJ whole genome shotgun (WGS) entry which is preliminary data.</text>
</comment>
<sequence>MIASRGPNDAKSARAHAAVGSVSVGRYGAHSRKLQTQFALDVSGGVRSVLVKNSRRRMFQPYRHRVTVLCASKL</sequence>
<name>A0A072PAM5_9EURO</name>
<protein>
    <submittedName>
        <fullName evidence="1">Uncharacterized protein</fullName>
    </submittedName>
</protein>
<keyword evidence="2" id="KW-1185">Reference proteome</keyword>
<dbReference type="HOGENOM" id="CLU_2687842_0_0_1"/>
<dbReference type="RefSeq" id="XP_013255230.1">
    <property type="nucleotide sequence ID" value="XM_013399776.1"/>
</dbReference>
<evidence type="ECO:0000313" key="1">
    <source>
        <dbReference type="EMBL" id="KEF52640.1"/>
    </source>
</evidence>
<reference evidence="1 2" key="1">
    <citation type="submission" date="2013-03" db="EMBL/GenBank/DDBJ databases">
        <title>The Genome Sequence of Exophiala aquamarina CBS 119918.</title>
        <authorList>
            <consortium name="The Broad Institute Genomics Platform"/>
            <person name="Cuomo C."/>
            <person name="de Hoog S."/>
            <person name="Gorbushina A."/>
            <person name="Walker B."/>
            <person name="Young S.K."/>
            <person name="Zeng Q."/>
            <person name="Gargeya S."/>
            <person name="Fitzgerald M."/>
            <person name="Haas B."/>
            <person name="Abouelleil A."/>
            <person name="Allen A.W."/>
            <person name="Alvarado L."/>
            <person name="Arachchi H.M."/>
            <person name="Berlin A.M."/>
            <person name="Chapman S.B."/>
            <person name="Gainer-Dewar J."/>
            <person name="Goldberg J."/>
            <person name="Griggs A."/>
            <person name="Gujja S."/>
            <person name="Hansen M."/>
            <person name="Howarth C."/>
            <person name="Imamovic A."/>
            <person name="Ireland A."/>
            <person name="Larimer J."/>
            <person name="McCowan C."/>
            <person name="Murphy C."/>
            <person name="Pearson M."/>
            <person name="Poon T.W."/>
            <person name="Priest M."/>
            <person name="Roberts A."/>
            <person name="Saif S."/>
            <person name="Shea T."/>
            <person name="Sisk P."/>
            <person name="Sykes S."/>
            <person name="Wortman J."/>
            <person name="Nusbaum C."/>
            <person name="Birren B."/>
        </authorList>
    </citation>
    <scope>NUCLEOTIDE SEQUENCE [LARGE SCALE GENOMIC DNA]</scope>
    <source>
        <strain evidence="1 2">CBS 119918</strain>
    </source>
</reference>
<dbReference type="AlphaFoldDB" id="A0A072PAM5"/>